<evidence type="ECO:0000256" key="2">
    <source>
        <dbReference type="SAM" id="SignalP"/>
    </source>
</evidence>
<feature type="chain" id="PRO_5041982673" evidence="2">
    <location>
        <begin position="26"/>
        <end position="77"/>
    </location>
</feature>
<keyword evidence="2" id="KW-0732">Signal</keyword>
<dbReference type="AlphaFoldDB" id="A0AAF1KHP1"/>
<evidence type="ECO:0000313" key="3">
    <source>
        <dbReference type="EMBL" id="MBR0654149.1"/>
    </source>
</evidence>
<reference evidence="3" key="2">
    <citation type="journal article" date="2021" name="Syst. Appl. Microbiol.">
        <title>Roseomonas hellenica sp. nov., isolated from roots of wild-growing Alkanna tinctoria.</title>
        <authorList>
            <person name="Rat A."/>
            <person name="Naranjo H.D."/>
            <person name="Lebbe L."/>
            <person name="Cnockaert M."/>
            <person name="Krigas N."/>
            <person name="Grigoriadou K."/>
            <person name="Maloupa E."/>
            <person name="Willems A."/>
        </authorList>
    </citation>
    <scope>NUCLEOTIDE SEQUENCE</scope>
    <source>
        <strain evidence="3">LMG 28251</strain>
    </source>
</reference>
<gene>
    <name evidence="3" type="ORF">GXW79_03550</name>
</gene>
<reference evidence="3" key="1">
    <citation type="submission" date="2020-01" db="EMBL/GenBank/DDBJ databases">
        <authorList>
            <person name="Rat A."/>
        </authorList>
    </citation>
    <scope>NUCLEOTIDE SEQUENCE</scope>
    <source>
        <strain evidence="3">LMG 28251</strain>
    </source>
</reference>
<proteinExistence type="predicted"/>
<protein>
    <submittedName>
        <fullName evidence="3">Uncharacterized protein</fullName>
    </submittedName>
</protein>
<sequence>MRMLLSATVGLLGLVAISGAAPASATTLDQQTVLAGFAAPSPALQFGAPVTDQLVVANDQSDSRRRRRRHHHRRFNR</sequence>
<evidence type="ECO:0000256" key="1">
    <source>
        <dbReference type="SAM" id="MobiDB-lite"/>
    </source>
</evidence>
<comment type="caution">
    <text evidence="3">The sequence shown here is derived from an EMBL/GenBank/DDBJ whole genome shotgun (WGS) entry which is preliminary data.</text>
</comment>
<accession>A0AAF1KHP1</accession>
<dbReference type="Proteomes" id="UP001196068">
    <property type="component" value="Unassembled WGS sequence"/>
</dbReference>
<feature type="signal peptide" evidence="2">
    <location>
        <begin position="1"/>
        <end position="25"/>
    </location>
</feature>
<dbReference type="RefSeq" id="WP_211872930.1">
    <property type="nucleotide sequence ID" value="NZ_JAAEDH010000002.1"/>
</dbReference>
<name>A0AAF1KHP1_9PROT</name>
<keyword evidence="4" id="KW-1185">Reference proteome</keyword>
<feature type="compositionally biased region" description="Basic residues" evidence="1">
    <location>
        <begin position="64"/>
        <end position="77"/>
    </location>
</feature>
<organism evidence="3 4">
    <name type="scientific">Plastoroseomonas arctica</name>
    <dbReference type="NCBI Taxonomy" id="1509237"/>
    <lineage>
        <taxon>Bacteria</taxon>
        <taxon>Pseudomonadati</taxon>
        <taxon>Pseudomonadota</taxon>
        <taxon>Alphaproteobacteria</taxon>
        <taxon>Acetobacterales</taxon>
        <taxon>Acetobacteraceae</taxon>
        <taxon>Plastoroseomonas</taxon>
    </lineage>
</organism>
<dbReference type="EMBL" id="JAAEDH010000002">
    <property type="protein sequence ID" value="MBR0654149.1"/>
    <property type="molecule type" value="Genomic_DNA"/>
</dbReference>
<feature type="region of interest" description="Disordered" evidence="1">
    <location>
        <begin position="55"/>
        <end position="77"/>
    </location>
</feature>
<evidence type="ECO:0000313" key="4">
    <source>
        <dbReference type="Proteomes" id="UP001196068"/>
    </source>
</evidence>